<dbReference type="SUPFAM" id="SSF52540">
    <property type="entry name" value="P-loop containing nucleoside triphosphate hydrolases"/>
    <property type="match status" value="1"/>
</dbReference>
<dbReference type="AlphaFoldDB" id="A0A235BDA2"/>
<dbReference type="InterPro" id="IPR003593">
    <property type="entry name" value="AAA+_ATPase"/>
</dbReference>
<comment type="similarity">
    <text evidence="3">Belongs to the MoxR family.</text>
</comment>
<organism evidence="5 6">
    <name type="scientific">Paludifilum halophilum</name>
    <dbReference type="NCBI Taxonomy" id="1642702"/>
    <lineage>
        <taxon>Bacteria</taxon>
        <taxon>Bacillati</taxon>
        <taxon>Bacillota</taxon>
        <taxon>Bacilli</taxon>
        <taxon>Bacillales</taxon>
        <taxon>Thermoactinomycetaceae</taxon>
        <taxon>Paludifilum</taxon>
    </lineage>
</organism>
<dbReference type="InterPro" id="IPR027417">
    <property type="entry name" value="P-loop_NTPase"/>
</dbReference>
<accession>A0A235BDA2</accession>
<reference evidence="5 6" key="1">
    <citation type="submission" date="2017-07" db="EMBL/GenBank/DDBJ databases">
        <title>The genome sequence of Paludifilum halophilum highlights mechanisms for microbial adaptation to high salt environemnts.</title>
        <authorList>
            <person name="Belbahri L."/>
        </authorList>
    </citation>
    <scope>NUCLEOTIDE SEQUENCE [LARGE SCALE GENOMIC DNA]</scope>
    <source>
        <strain evidence="5 6">DSM 102817</strain>
    </source>
</reference>
<evidence type="ECO:0000259" key="4">
    <source>
        <dbReference type="SMART" id="SM00382"/>
    </source>
</evidence>
<dbReference type="GO" id="GO:0005524">
    <property type="term" value="F:ATP binding"/>
    <property type="evidence" value="ECO:0007669"/>
    <property type="project" value="UniProtKB-KW"/>
</dbReference>
<dbReference type="EMBL" id="NOWF01000001">
    <property type="protein sequence ID" value="OYD09575.1"/>
    <property type="molecule type" value="Genomic_DNA"/>
</dbReference>
<feature type="domain" description="AAA+ ATPase" evidence="4">
    <location>
        <begin position="42"/>
        <end position="183"/>
    </location>
</feature>
<sequence length="319" mass="35476">MENSTVHTNHIAEVSEQVLNGLKQVVTGQDGPLRLLWASLITGGHVLMEGAPGLGKTMMVRAMGQIIDADFSRVQFTPDLMPADVTGTKIFDVQSGRFTFKQGPIFTHLLLADEVNRTPPKTQAALLEAMEEGKVTVDGESLDLPKPFFVAATQNPIEYEGTYPLPEAQLDRFTMKLMVDYPEEEEEVAILEGHRITSKREAVLTPLIGVNEILALRDRIEAIRTEESILRYITSMIRSTRTHPQVMLGASPRAGLAVLTLSRAMAAMEGRDYVIPDDIKFVIKPVLRHRLILNPDVELEGLKTDDLIEEIVRTVMVPR</sequence>
<evidence type="ECO:0000313" key="5">
    <source>
        <dbReference type="EMBL" id="OYD09575.1"/>
    </source>
</evidence>
<dbReference type="Proteomes" id="UP000215459">
    <property type="component" value="Unassembled WGS sequence"/>
</dbReference>
<protein>
    <submittedName>
        <fullName evidence="5">Magnesium chelatase</fullName>
    </submittedName>
</protein>
<dbReference type="GO" id="GO:0016887">
    <property type="term" value="F:ATP hydrolysis activity"/>
    <property type="evidence" value="ECO:0007669"/>
    <property type="project" value="InterPro"/>
</dbReference>
<dbReference type="FunFam" id="3.40.50.300:FF:000640">
    <property type="entry name" value="MoxR family ATPase"/>
    <property type="match status" value="1"/>
</dbReference>
<dbReference type="InterPro" id="IPR041628">
    <property type="entry name" value="ChlI/MoxR_AAA_lid"/>
</dbReference>
<dbReference type="Gene3D" id="1.10.8.80">
    <property type="entry name" value="Magnesium chelatase subunit I, C-Terminal domain"/>
    <property type="match status" value="1"/>
</dbReference>
<keyword evidence="6" id="KW-1185">Reference proteome</keyword>
<keyword evidence="2" id="KW-0067">ATP-binding</keyword>
<dbReference type="PANTHER" id="PTHR42759:SF1">
    <property type="entry name" value="MAGNESIUM-CHELATASE SUBUNIT CHLD"/>
    <property type="match status" value="1"/>
</dbReference>
<dbReference type="Pfam" id="PF07726">
    <property type="entry name" value="AAA_3"/>
    <property type="match status" value="1"/>
</dbReference>
<keyword evidence="1" id="KW-0547">Nucleotide-binding</keyword>
<gene>
    <name evidence="5" type="ORF">CHM34_00740</name>
</gene>
<dbReference type="PANTHER" id="PTHR42759">
    <property type="entry name" value="MOXR FAMILY PROTEIN"/>
    <property type="match status" value="1"/>
</dbReference>
<dbReference type="SMART" id="SM00382">
    <property type="entry name" value="AAA"/>
    <property type="match status" value="1"/>
</dbReference>
<evidence type="ECO:0000256" key="2">
    <source>
        <dbReference type="ARBA" id="ARBA00022840"/>
    </source>
</evidence>
<dbReference type="RefSeq" id="WP_094262675.1">
    <property type="nucleotide sequence ID" value="NZ_NOWF01000001.1"/>
</dbReference>
<dbReference type="InterPro" id="IPR011703">
    <property type="entry name" value="ATPase_AAA-3"/>
</dbReference>
<dbReference type="InterPro" id="IPR050764">
    <property type="entry name" value="CbbQ/NirQ/NorQ/GpvN"/>
</dbReference>
<dbReference type="Gene3D" id="3.40.50.300">
    <property type="entry name" value="P-loop containing nucleotide triphosphate hydrolases"/>
    <property type="match status" value="1"/>
</dbReference>
<evidence type="ECO:0000256" key="1">
    <source>
        <dbReference type="ARBA" id="ARBA00022741"/>
    </source>
</evidence>
<evidence type="ECO:0000256" key="3">
    <source>
        <dbReference type="ARBA" id="ARBA00061607"/>
    </source>
</evidence>
<dbReference type="OrthoDB" id="9808397at2"/>
<comment type="caution">
    <text evidence="5">The sequence shown here is derived from an EMBL/GenBank/DDBJ whole genome shotgun (WGS) entry which is preliminary data.</text>
</comment>
<dbReference type="Pfam" id="PF17863">
    <property type="entry name" value="AAA_lid_2"/>
    <property type="match status" value="1"/>
</dbReference>
<evidence type="ECO:0000313" key="6">
    <source>
        <dbReference type="Proteomes" id="UP000215459"/>
    </source>
</evidence>
<name>A0A235BDA2_9BACL</name>
<proteinExistence type="inferred from homology"/>
<dbReference type="PIRSF" id="PIRSF002849">
    <property type="entry name" value="AAA_ATPase_chaperone_MoxR_prd"/>
    <property type="match status" value="1"/>
</dbReference>